<evidence type="ECO:0008006" key="3">
    <source>
        <dbReference type="Google" id="ProtNLM"/>
    </source>
</evidence>
<proteinExistence type="predicted"/>
<evidence type="ECO:0000313" key="2">
    <source>
        <dbReference type="Proteomes" id="UP000632273"/>
    </source>
</evidence>
<dbReference type="EMBL" id="BMHT01000010">
    <property type="protein sequence ID" value="GGF26525.1"/>
    <property type="molecule type" value="Genomic_DNA"/>
</dbReference>
<accession>A0ABQ1UTN1</accession>
<name>A0ABQ1UTN1_9BACT</name>
<gene>
    <name evidence="1" type="ORF">GCM10011383_42550</name>
</gene>
<reference evidence="2" key="1">
    <citation type="journal article" date="2019" name="Int. J. Syst. Evol. Microbiol.">
        <title>The Global Catalogue of Microorganisms (GCM) 10K type strain sequencing project: providing services to taxonomists for standard genome sequencing and annotation.</title>
        <authorList>
            <consortium name="The Broad Institute Genomics Platform"/>
            <consortium name="The Broad Institute Genome Sequencing Center for Infectious Disease"/>
            <person name="Wu L."/>
            <person name="Ma J."/>
        </authorList>
    </citation>
    <scope>NUCLEOTIDE SEQUENCE [LARGE SCALE GENOMIC DNA]</scope>
    <source>
        <strain evidence="2">CGMCC 1.15197</strain>
    </source>
</reference>
<keyword evidence="2" id="KW-1185">Reference proteome</keyword>
<dbReference type="RefSeq" id="WP_188816116.1">
    <property type="nucleotide sequence ID" value="NZ_BMHT01000010.1"/>
</dbReference>
<organism evidence="1 2">
    <name type="scientific">Hymenobacter cavernae</name>
    <dbReference type="NCBI Taxonomy" id="2044852"/>
    <lineage>
        <taxon>Bacteria</taxon>
        <taxon>Pseudomonadati</taxon>
        <taxon>Bacteroidota</taxon>
        <taxon>Cytophagia</taxon>
        <taxon>Cytophagales</taxon>
        <taxon>Hymenobacteraceae</taxon>
        <taxon>Hymenobacter</taxon>
    </lineage>
</organism>
<protein>
    <recommendedName>
        <fullName evidence="3">STAS/SEC14 domain-containing protein</fullName>
    </recommendedName>
</protein>
<sequence>MSLSTLLESDFLIISHDPDNQWIYADWQDELGLEQVKRGTEAILACLHQTSCNKLLNDNTNVQAATWYFSDWVASEAMPRYAEAGLQYIAWVLSPSLDCRMYADQAVGMTKTPLIAVFDELIGAHQWLRSCEQWFPAQRYLSTPAA</sequence>
<dbReference type="Proteomes" id="UP000632273">
    <property type="component" value="Unassembled WGS sequence"/>
</dbReference>
<evidence type="ECO:0000313" key="1">
    <source>
        <dbReference type="EMBL" id="GGF26525.1"/>
    </source>
</evidence>
<comment type="caution">
    <text evidence="1">The sequence shown here is derived from an EMBL/GenBank/DDBJ whole genome shotgun (WGS) entry which is preliminary data.</text>
</comment>